<dbReference type="EMBL" id="CDMZ01003919">
    <property type="protein sequence ID" value="CUC10416.1"/>
    <property type="molecule type" value="Genomic_DNA"/>
</dbReference>
<evidence type="ECO:0000313" key="1">
    <source>
        <dbReference type="EMBL" id="CUC10416.1"/>
    </source>
</evidence>
<accession>A0A0K6S9W5</accession>
<sequence length="116" mass="12625">MKLIATMHFAALARKKTDMRIFAVSPGSTCSDGAVGREGKLVMCVAGTLRLAHTVVHGADRYVQLVNRPQEFKSGTFYASAVGLTGQMGEQAKFQAVLEDTEKQDMIMESLRALCQ</sequence>
<dbReference type="VEuPathDB" id="CryptoDB:Cvel_8636"/>
<name>A0A0K6S9W5_9ALVE</name>
<proteinExistence type="predicted"/>
<dbReference type="AlphaFoldDB" id="A0A0K6S9W5"/>
<gene>
    <name evidence="1" type="ORF">Cvel_8636.t1</name>
</gene>
<reference evidence="1" key="1">
    <citation type="submission" date="2014-11" db="EMBL/GenBank/DDBJ databases">
        <title>Molecular phylogeny of cliff fern family Woodsiaceae with morphological implications.</title>
        <authorList>
            <person name="Shao Y.-Z."/>
            <person name="Wei R."/>
            <person name="Zhang X.-C."/>
        </authorList>
    </citation>
    <scope>NUCLEOTIDE SEQUENCE</scope>
</reference>
<protein>
    <submittedName>
        <fullName evidence="1">Uncharacterized protein</fullName>
    </submittedName>
</protein>
<organism evidence="1">
    <name type="scientific">Chromera velia CCMP2878</name>
    <dbReference type="NCBI Taxonomy" id="1169474"/>
    <lineage>
        <taxon>Eukaryota</taxon>
        <taxon>Sar</taxon>
        <taxon>Alveolata</taxon>
        <taxon>Colpodellida</taxon>
        <taxon>Chromeraceae</taxon>
        <taxon>Chromera</taxon>
    </lineage>
</organism>